<sequence length="1845" mass="198870">MRILKRMFTPEGWTAAPVPAFVRHGFAALLAASVILPLAGVAPSAAQQKRIVQVPNADYFGGDYRTVKDVDIATCESACLDDRQCKVFTYNTSARWCFLKNVQGELQAFNGAIAGRVVEVRASSKATIAERRAELSFVSNYYMEEAQRYASQVTRTSTPASTPAETQLQQAEQDLLMSSYTQAQAAFSSLLAVDTANSAAWTGLSLAQVNQQPDDWEQRMALRRNSISAAVNGYLNAADSAQQGAALDALSKAFALSQEWKPAIRSLRKARDLNPSDPSLTQRYEKMVADHGFRILDHRVDADAAEPRICVIFSDELEKNRDFSDFVKVQGGNGTAVTSEGSQLCVTGVRHGQRYDMQLRAGVPANDGEKLEKTANLTLYIRDRAPSVHFLGRAYVLPKGKDATIPVVSVNSKEVALEIFRVGDRGLVDVVRDERFMRQLSYYDSNQLEDELGEKVWSGVVETASPLNEDVTTAIPLEDMGLELKPGVYAMSAKSKLDKTDEWSSKATQWFIVSEIGLSSYSGTEGVIASLRSLSDAKPMAGVKVRLVAVNNEVLGETLSDANGLASFAAGLSRGRGGRAPALVVAETEQGDYSFLDLRKPAFDLSDRGVEGRPAPGPLDVFSWTDKGIYRSGETVHAQALLRTAKADAQTDLPLTFIFIRPDGVEYSRTVINDGGLGGYLQDLSLPAGVQQGSWTLRVHLDPKGNALAEKTFLVEDYQPERVDYTLKASADALSLARPVDVTVEGRFLYGAPAANQTLEGEIIAAPVRNLSGFPGYVFGLADEGIYPERASLPEGLATDENGVVTFPLSLPQLQPTSGLYTSTLITRLVEAGGRYVERSLDLPVLPGGPRIGVKPLFSGGVDEGGPADYEIVLVNENGKQIAGKGITWTLSRIDRRYQWYRSDGQWNFEPVTSSERVSSGKIDIPSDGPARLSLPVNWGEYKLEVSLGGSQPAETSDTFSAGWYSAGGSSDTPDRLEVGLDKSAYRPGETAILRLKPKTEGVAVINVFGEGLLETKTVEVDGSETEVSLTVTDDWGAGAYVTATLLRPMDIDAKRMPARSIGLAWGKVEPGERKLAVEITAPDTMRPRQELTATLKLANLPAGDKAYVTLAAVDVGILNLTGYKAPEPSSWYFGQRRLGIEIRDLYGQLIDRTAGTRGTVRSGGDGGSGLKAPPPDEEPVALFSGIVEVSDDGTAAVTFNVPDFNGTLKLMAVAWSASGVGEASRDVQVRDPVVMSTSLPAFMAPGDTSRILIEIGNVDGPAGSYELVTSIDGPVELEDGQATRVVELAKGGKLELRLPVKAVEAVGDAAIDLAMSGPEGTTASKSLKLGVRDTQPYSTQTETIELGAGEELVLDSSTLEGFHADTASVSLAIGGKANIDVTGLLDALDRYPYGCTEQTTSRALPLLYLNEVAEDAGLGTDPELRERVVNAIARVLANQNSSGSFGMWNSYGESDTWLDAYVTDFLVRAREKGYDVPDVAYAAALDSLQNRVSYANDFSSGGEGIAYALYVLSRTGRASIGDLRYYMDVKFEDFSTPLAKAQVSAALALYGEQQRSARGFEKAADGLPLERTGIFREDYGSPVRDAAGILTYMSEAGQSKASSTVADFIAAKQDVSAYNSTQEMAWMLMAARQANEDARKSTFSVDGQEQTGRLGWRFTGEDVSDEAVTFANTSGRPQRVMLTVTGQTTEPLPEGGEGFAISRKIYDLDGAEVDPAAVPYNSRLVVVIEVEPLTENNGRLIVVDRLPGGLVIDNPRLVRSGDLGALSWLNTIDMPDHVEFRQDRFVVSVDQRRFGDPVLTFAYLARAVTPGSYAHPPATVEDMYVTSRYGVTATGRFEILGPVR</sequence>
<dbReference type="InterPro" id="IPR026284">
    <property type="entry name" value="A2MG_proteobact"/>
</dbReference>
<dbReference type="InterPro" id="IPR049120">
    <property type="entry name" value="A2M_bMG2"/>
</dbReference>
<dbReference type="InterPro" id="IPR002890">
    <property type="entry name" value="MG2"/>
</dbReference>
<dbReference type="PROSITE" id="PS50948">
    <property type="entry name" value="PAN"/>
    <property type="match status" value="1"/>
</dbReference>
<evidence type="ECO:0000313" key="8">
    <source>
        <dbReference type="Proteomes" id="UP000183900"/>
    </source>
</evidence>
<dbReference type="EMBL" id="CYHE01000005">
    <property type="protein sequence ID" value="CUA96072.1"/>
    <property type="molecule type" value="Genomic_DNA"/>
</dbReference>
<dbReference type="InterPro" id="IPR000177">
    <property type="entry name" value="Apple"/>
</dbReference>
<dbReference type="Pfam" id="PF21142">
    <property type="entry name" value="A2M_bMG2"/>
    <property type="match status" value="1"/>
</dbReference>
<dbReference type="InterPro" id="IPR011990">
    <property type="entry name" value="TPR-like_helical_dom_sf"/>
</dbReference>
<dbReference type="SMART" id="SM01359">
    <property type="entry name" value="A2M_N_2"/>
    <property type="match status" value="1"/>
</dbReference>
<dbReference type="Pfam" id="PF07703">
    <property type="entry name" value="A2M_BRD"/>
    <property type="match status" value="1"/>
</dbReference>
<dbReference type="Pfam" id="PF17973">
    <property type="entry name" value="bMG10"/>
    <property type="match status" value="1"/>
</dbReference>
<dbReference type="SUPFAM" id="SSF48239">
    <property type="entry name" value="Terpenoid cyclases/Protein prenyltransferases"/>
    <property type="match status" value="1"/>
</dbReference>
<keyword evidence="3" id="KW-0677">Repeat</keyword>
<protein>
    <submittedName>
        <fullName evidence="7">Uncharacterized conserved protein YfaS, alpha-2-macroglobulin family</fullName>
    </submittedName>
</protein>
<evidence type="ECO:0000256" key="1">
    <source>
        <dbReference type="ARBA" id="ARBA00010556"/>
    </source>
</evidence>
<dbReference type="Gene3D" id="1.25.40.10">
    <property type="entry name" value="Tetratricopeptide repeat domain"/>
    <property type="match status" value="1"/>
</dbReference>
<feature type="region of interest" description="Disordered" evidence="5">
    <location>
        <begin position="1157"/>
        <end position="1176"/>
    </location>
</feature>
<keyword evidence="8" id="KW-1185">Reference proteome</keyword>
<dbReference type="InterPro" id="IPR041203">
    <property type="entry name" value="Bact_A2M_MG5"/>
</dbReference>
<evidence type="ECO:0000259" key="6">
    <source>
        <dbReference type="PROSITE" id="PS50948"/>
    </source>
</evidence>
<name>A0A0K6HYJ7_9HYPH</name>
<dbReference type="GO" id="GO:0004866">
    <property type="term" value="F:endopeptidase inhibitor activity"/>
    <property type="evidence" value="ECO:0007669"/>
    <property type="project" value="InterPro"/>
</dbReference>
<organism evidence="7 8">
    <name type="scientific">Pannonibacter indicus</name>
    <dbReference type="NCBI Taxonomy" id="466044"/>
    <lineage>
        <taxon>Bacteria</taxon>
        <taxon>Pseudomonadati</taxon>
        <taxon>Pseudomonadota</taxon>
        <taxon>Alphaproteobacteria</taxon>
        <taxon>Hyphomicrobiales</taxon>
        <taxon>Stappiaceae</taxon>
        <taxon>Pannonibacter</taxon>
    </lineage>
</organism>
<keyword evidence="2" id="KW-0732">Signal</keyword>
<dbReference type="SMART" id="SM01360">
    <property type="entry name" value="A2M"/>
    <property type="match status" value="1"/>
</dbReference>
<keyword evidence="4" id="KW-1015">Disulfide bond</keyword>
<dbReference type="Pfam" id="PF17972">
    <property type="entry name" value="bMG5"/>
    <property type="match status" value="1"/>
</dbReference>
<dbReference type="RefSeq" id="WP_208975642.1">
    <property type="nucleotide sequence ID" value="NZ_CYHE01000005.1"/>
</dbReference>
<evidence type="ECO:0000256" key="3">
    <source>
        <dbReference type="ARBA" id="ARBA00022737"/>
    </source>
</evidence>
<dbReference type="InterPro" id="IPR021868">
    <property type="entry name" value="Alpha_2_Macroglob_MG3"/>
</dbReference>
<dbReference type="SMART" id="SM01419">
    <property type="entry name" value="Thiol-ester_cl"/>
    <property type="match status" value="1"/>
</dbReference>
<dbReference type="PANTHER" id="PTHR40094">
    <property type="entry name" value="ALPHA-2-MACROGLOBULIN HOMOLOG"/>
    <property type="match status" value="1"/>
</dbReference>
<dbReference type="Gene3D" id="1.50.10.20">
    <property type="match status" value="1"/>
</dbReference>
<dbReference type="Proteomes" id="UP000183900">
    <property type="component" value="Unassembled WGS sequence"/>
</dbReference>
<dbReference type="PANTHER" id="PTHR40094:SF1">
    <property type="entry name" value="UBIQUITIN DOMAIN-CONTAINING PROTEIN"/>
    <property type="match status" value="1"/>
</dbReference>
<evidence type="ECO:0000256" key="4">
    <source>
        <dbReference type="ARBA" id="ARBA00023157"/>
    </source>
</evidence>
<dbReference type="GO" id="GO:0005576">
    <property type="term" value="C:extracellular region"/>
    <property type="evidence" value="ECO:0007669"/>
    <property type="project" value="InterPro"/>
</dbReference>
<dbReference type="InterPro" id="IPR051802">
    <property type="entry name" value="YfhM-like"/>
</dbReference>
<gene>
    <name evidence="7" type="ORF">Ga0061067_10517</name>
</gene>
<dbReference type="InterPro" id="IPR001599">
    <property type="entry name" value="Macroglobln_a2"/>
</dbReference>
<dbReference type="GO" id="GO:0006508">
    <property type="term" value="P:proteolysis"/>
    <property type="evidence" value="ECO:0007669"/>
    <property type="project" value="InterPro"/>
</dbReference>
<dbReference type="Pfam" id="PF01835">
    <property type="entry name" value="MG2"/>
    <property type="match status" value="1"/>
</dbReference>
<comment type="similarity">
    <text evidence="1">Belongs to the protease inhibitor I39 (alpha-2-macroglobulin) family. Bacterial alpha-2-macroglobulin subfamily.</text>
</comment>
<accession>A0A0K6HYJ7</accession>
<evidence type="ECO:0000256" key="5">
    <source>
        <dbReference type="SAM" id="MobiDB-lite"/>
    </source>
</evidence>
<feature type="domain" description="Apple" evidence="6">
    <location>
        <begin position="46"/>
        <end position="133"/>
    </location>
</feature>
<dbReference type="Gene3D" id="3.50.4.10">
    <property type="entry name" value="Hepatocyte Growth Factor"/>
    <property type="match status" value="1"/>
</dbReference>
<proteinExistence type="inferred from homology"/>
<dbReference type="Pfam" id="PF11974">
    <property type="entry name" value="bMG3"/>
    <property type="match status" value="1"/>
</dbReference>
<evidence type="ECO:0000256" key="2">
    <source>
        <dbReference type="ARBA" id="ARBA00022729"/>
    </source>
</evidence>
<dbReference type="Pfam" id="PF00207">
    <property type="entry name" value="A2M"/>
    <property type="match status" value="1"/>
</dbReference>
<dbReference type="CDD" id="cd01100">
    <property type="entry name" value="APPLE_Factor_XI_like"/>
    <property type="match status" value="1"/>
</dbReference>
<dbReference type="InterPro" id="IPR008930">
    <property type="entry name" value="Terpenoid_cyclase/PrenylTrfase"/>
</dbReference>
<dbReference type="InterPro" id="IPR041246">
    <property type="entry name" value="Bact_MG10"/>
</dbReference>
<dbReference type="CDD" id="cd02891">
    <property type="entry name" value="A2M_like"/>
    <property type="match status" value="1"/>
</dbReference>
<dbReference type="Pfam" id="PF17962">
    <property type="entry name" value="bMG6"/>
    <property type="match status" value="1"/>
</dbReference>
<dbReference type="Pfam" id="PF14295">
    <property type="entry name" value="PAN_4"/>
    <property type="match status" value="1"/>
</dbReference>
<reference evidence="8" key="1">
    <citation type="submission" date="2015-08" db="EMBL/GenBank/DDBJ databases">
        <authorList>
            <person name="Varghese N."/>
        </authorList>
    </citation>
    <scope>NUCLEOTIDE SEQUENCE [LARGE SCALE GENOMIC DNA]</scope>
    <source>
        <strain evidence="8">DSM 23407</strain>
    </source>
</reference>
<dbReference type="InterPro" id="IPR003609">
    <property type="entry name" value="Pan_app"/>
</dbReference>
<evidence type="ECO:0000313" key="7">
    <source>
        <dbReference type="EMBL" id="CUA96072.1"/>
    </source>
</evidence>
<dbReference type="InterPro" id="IPR047565">
    <property type="entry name" value="Alpha-macroglob_thiol-ester_cl"/>
</dbReference>
<dbReference type="PIRSF" id="PIRSF038980">
    <property type="entry name" value="A2M_bac"/>
    <property type="match status" value="1"/>
</dbReference>
<dbReference type="InterPro" id="IPR011625">
    <property type="entry name" value="A2M_N_BRD"/>
</dbReference>
<dbReference type="InterPro" id="IPR041462">
    <property type="entry name" value="Bact_A2M_MG6"/>
</dbReference>
<dbReference type="Gene3D" id="2.60.40.1930">
    <property type="match status" value="1"/>
</dbReference>